<feature type="domain" description="F-BAR" evidence="13">
    <location>
        <begin position="277"/>
        <end position="420"/>
    </location>
</feature>
<dbReference type="Pfam" id="PF24235">
    <property type="entry name" value="RHG29_45_N"/>
    <property type="match status" value="1"/>
</dbReference>
<evidence type="ECO:0000259" key="13">
    <source>
        <dbReference type="PROSITE" id="PS51741"/>
    </source>
</evidence>
<keyword evidence="15" id="KW-1185">Reference proteome</keyword>
<dbReference type="PANTHER" id="PTHR15228">
    <property type="entry name" value="SPERMATHECAL PHYSIOLOGY VARIANT"/>
    <property type="match status" value="1"/>
</dbReference>
<dbReference type="FunFam" id="1.10.555.10:FF:000016">
    <property type="entry name" value="Rho GTPase activating protein 29"/>
    <property type="match status" value="1"/>
</dbReference>
<dbReference type="Gene3D" id="1.20.1270.60">
    <property type="entry name" value="Arfaptin homology (AH) domain/BAR domain"/>
    <property type="match status" value="2"/>
</dbReference>
<sequence length="1250" mass="138788">MLRQNNNSGGNKLTLGIARLSNSHFFPVTATTGSQGMSRSTKSNSLSSISLSSDCQDSPGVDPDYIMQLVSDVRRFADVLLHLKEAFHAEENQDCLHQVVHERLGDLLRVLKAVISKHQTLNSVDILGAAGTVIAKVKGVNFKEVNEDNKREIFSSIDTLAFTFGNVVSDFLMGDVDSGSALGLPQTRRSRVARMSKGHFFTFLKFFSGHLRAEEVDNVLLKNDSGIESALLYAKAWSKYTKDVLSWVEKRLSLDMECAKNFVKMAESAKALVGQQQEADSALRKAKLLNDQRHEEYEKAKSATIRAEEEQLGLSGGLTKDGSKVLEKRRRLEEEALQKADEASEQHKNCKADSIEKRINLENVKSEILTQLRELVFQCDLTLKAVTVNLFQMQQGQVVSLPVNYQSLCESAKLYEPGQRYSEFVKSLPKDESLLESFTFETQMSQTEGLQFGKRTMNSAHSSHGNLSQMSVTSGDFQSVDDVDSPVHMRTGKMGEMRSNSSTDIQALRGQGPFRAWPTGSQGGGMCSDSESAGGSSESRSMDSPTASPGDFKRRLPRTPSTGTMSSADDLDEREPPSPSDNGINEMTSEMASSPGPFRNALLSKAAQTHKLRKLRAPSKCRECDSLVVFQGAECEECSLACHKKCLETLAIQCGHKKLHGRLHLFGVDFALATKNNPDGIPFIIKKCTSEIENRALNIKGIYRVNGAKSRVEKLCQAFENGKDLVELSDLYPHDISNVLKLYLRQLPEPLILFRHYNEFIGLAKESQQVNTEEVDGPGTEKPHLSIELNRIIFKIRDVLKQLPRAHYNTLQFLIRHLCRVAEKQEENKMTASNLGIIFGPTLIKPRQTDAEVSLSSLVDYPYQARIVELLILNSGKIFDLSLSPLSASPPAGESSPFELKGTNFSAEDKEQHLKRHSKSLVDIKEQSSKVYKRHSSIIPSTLLMDEVKDVKHKPGARDSSAAMFEISEKFPSEPSLQEGQKSAFSKSNHNVANVQMRPPRSRLASRPISMPAERLLNPSQLNEKNCRNVKERDRSPTIEETLDRTKTYSACCRNSYYDTQSLRRTWVKQYKHYNITPRTAMIMANVPQESRQNDTLSASSPASYNLGSTSGNTVLPNKPHTAAVRQVQTAKKEASSFDGYPASSGFRAPRTLQPPPGTFYKPPSINQEKQAADLVPKTYAAATSNSETGQGDTVKNPSDCDATSSVSSAQLPSPNSSPEDLSQSDVRPVYQRLRPRRLQELENREAHFV</sequence>
<dbReference type="SUPFAM" id="SSF103657">
    <property type="entry name" value="BAR/IMD domain-like"/>
    <property type="match status" value="1"/>
</dbReference>
<dbReference type="PROSITE" id="PS51741">
    <property type="entry name" value="F_BAR"/>
    <property type="match status" value="1"/>
</dbReference>
<evidence type="ECO:0000256" key="6">
    <source>
        <dbReference type="ARBA" id="ARBA00040783"/>
    </source>
</evidence>
<reference evidence="14 15" key="1">
    <citation type="submission" date="2019-01" db="EMBL/GenBank/DDBJ databases">
        <title>Draft Genome and Complete Hox-Cluster Characterization of the Sterlet Sturgeon (Acipenser ruthenus).</title>
        <authorList>
            <person name="Wei Q."/>
        </authorList>
    </citation>
    <scope>NUCLEOTIDE SEQUENCE [LARGE SCALE GENOMIC DNA]</scope>
    <source>
        <strain evidence="14">WHYD16114868_AA</strain>
        <tissue evidence="14">Blood</tissue>
    </source>
</reference>
<dbReference type="SMART" id="SM00109">
    <property type="entry name" value="C1"/>
    <property type="match status" value="1"/>
</dbReference>
<evidence type="ECO:0000256" key="2">
    <source>
        <dbReference type="ARBA" id="ARBA00022723"/>
    </source>
</evidence>
<keyword evidence="2" id="KW-0479">Metal-binding</keyword>
<feature type="compositionally biased region" description="Low complexity" evidence="10">
    <location>
        <begin position="528"/>
        <end position="544"/>
    </location>
</feature>
<dbReference type="InterPro" id="IPR051025">
    <property type="entry name" value="RhoGAP"/>
</dbReference>
<dbReference type="Pfam" id="PF00620">
    <property type="entry name" value="RhoGAP"/>
    <property type="match status" value="1"/>
</dbReference>
<feature type="compositionally biased region" description="Basic and acidic residues" evidence="10">
    <location>
        <begin position="1238"/>
        <end position="1250"/>
    </location>
</feature>
<dbReference type="PANTHER" id="PTHR15228:SF7">
    <property type="entry name" value="RHO GTPASE-ACTIVATING PROTEIN 29"/>
    <property type="match status" value="1"/>
</dbReference>
<keyword evidence="4" id="KW-0862">Zinc</keyword>
<dbReference type="EMBL" id="SCEB01000075">
    <property type="protein sequence ID" value="RXN01165.1"/>
    <property type="molecule type" value="Genomic_DNA"/>
</dbReference>
<dbReference type="SMART" id="SM00324">
    <property type="entry name" value="RhoGAP"/>
    <property type="match status" value="1"/>
</dbReference>
<dbReference type="AlphaFoldDB" id="A0A662YWY6"/>
<dbReference type="InterPro" id="IPR027267">
    <property type="entry name" value="AH/BAR_dom_sf"/>
</dbReference>
<protein>
    <recommendedName>
        <fullName evidence="6">Rho GTPase-activating protein 29</fullName>
    </recommendedName>
    <alternativeName>
        <fullName evidence="7">Rho-type GTPase-activating protein 29</fullName>
    </alternativeName>
</protein>
<dbReference type="PROSITE" id="PS00479">
    <property type="entry name" value="ZF_DAG_PE_1"/>
    <property type="match status" value="1"/>
</dbReference>
<evidence type="ECO:0000256" key="1">
    <source>
        <dbReference type="ARBA" id="ARBA00022468"/>
    </source>
</evidence>
<evidence type="ECO:0000256" key="3">
    <source>
        <dbReference type="ARBA" id="ARBA00022771"/>
    </source>
</evidence>
<evidence type="ECO:0000256" key="9">
    <source>
        <dbReference type="SAM" id="Coils"/>
    </source>
</evidence>
<name>A0A662YWY6_ACIRT</name>
<dbReference type="SUPFAM" id="SSF48350">
    <property type="entry name" value="GTPase activation domain, GAP"/>
    <property type="match status" value="1"/>
</dbReference>
<keyword evidence="3" id="KW-0863">Zinc-finger</keyword>
<dbReference type="InterPro" id="IPR031160">
    <property type="entry name" value="F_BAR_dom"/>
</dbReference>
<dbReference type="Proteomes" id="UP000289886">
    <property type="component" value="Unassembled WGS sequence"/>
</dbReference>
<dbReference type="InterPro" id="IPR046349">
    <property type="entry name" value="C1-like_sf"/>
</dbReference>
<proteinExistence type="predicted"/>
<evidence type="ECO:0000313" key="15">
    <source>
        <dbReference type="Proteomes" id="UP000289886"/>
    </source>
</evidence>
<dbReference type="PROSITE" id="PS50081">
    <property type="entry name" value="ZF_DAG_PE_2"/>
    <property type="match status" value="1"/>
</dbReference>
<feature type="compositionally biased region" description="Low complexity" evidence="10">
    <location>
        <begin position="38"/>
        <end position="55"/>
    </location>
</feature>
<dbReference type="InterPro" id="IPR054713">
    <property type="entry name" value="GMIP/FCHO2-like_FCH"/>
</dbReference>
<dbReference type="InterPro" id="IPR002219">
    <property type="entry name" value="PKC_DAG/PE"/>
</dbReference>
<evidence type="ECO:0000313" key="14">
    <source>
        <dbReference type="EMBL" id="RXN01165.1"/>
    </source>
</evidence>
<feature type="region of interest" description="Disordered" evidence="10">
    <location>
        <begin position="1127"/>
        <end position="1165"/>
    </location>
</feature>
<dbReference type="Pfam" id="PF22699">
    <property type="entry name" value="GMIP-like_FCH"/>
    <property type="match status" value="2"/>
</dbReference>
<evidence type="ECO:0000256" key="10">
    <source>
        <dbReference type="SAM" id="MobiDB-lite"/>
    </source>
</evidence>
<evidence type="ECO:0000256" key="8">
    <source>
        <dbReference type="PROSITE-ProRule" id="PRU01077"/>
    </source>
</evidence>
<keyword evidence="1" id="KW-0343">GTPase activation</keyword>
<dbReference type="GO" id="GO:0051056">
    <property type="term" value="P:regulation of small GTPase mediated signal transduction"/>
    <property type="evidence" value="ECO:0007669"/>
    <property type="project" value="UniProtKB-ARBA"/>
</dbReference>
<dbReference type="GO" id="GO:0005096">
    <property type="term" value="F:GTPase activator activity"/>
    <property type="evidence" value="ECO:0007669"/>
    <property type="project" value="UniProtKB-KW"/>
</dbReference>
<evidence type="ECO:0000259" key="11">
    <source>
        <dbReference type="PROSITE" id="PS50081"/>
    </source>
</evidence>
<feature type="coiled-coil region" evidence="9">
    <location>
        <begin position="323"/>
        <end position="353"/>
    </location>
</feature>
<feature type="compositionally biased region" description="Polar residues" evidence="10">
    <location>
        <begin position="580"/>
        <end position="592"/>
    </location>
</feature>
<dbReference type="InterPro" id="IPR000198">
    <property type="entry name" value="RhoGAP_dom"/>
</dbReference>
<dbReference type="GO" id="GO:0005829">
    <property type="term" value="C:cytosol"/>
    <property type="evidence" value="ECO:0007669"/>
    <property type="project" value="UniProtKB-ARBA"/>
</dbReference>
<feature type="domain" description="Rho-GAP" evidence="12">
    <location>
        <begin position="668"/>
        <end position="879"/>
    </location>
</feature>
<organism evidence="14 15">
    <name type="scientific">Acipenser ruthenus</name>
    <name type="common">Sterlet sturgeon</name>
    <dbReference type="NCBI Taxonomy" id="7906"/>
    <lineage>
        <taxon>Eukaryota</taxon>
        <taxon>Metazoa</taxon>
        <taxon>Chordata</taxon>
        <taxon>Craniata</taxon>
        <taxon>Vertebrata</taxon>
        <taxon>Euteleostomi</taxon>
        <taxon>Actinopterygii</taxon>
        <taxon>Chondrostei</taxon>
        <taxon>Acipenseriformes</taxon>
        <taxon>Acipenseridae</taxon>
        <taxon>Acipenser</taxon>
    </lineage>
</organism>
<feature type="domain" description="Phorbol-ester/DAG-type" evidence="11">
    <location>
        <begin position="609"/>
        <end position="654"/>
    </location>
</feature>
<dbReference type="InterPro" id="IPR057028">
    <property type="entry name" value="RHG29_45_N"/>
</dbReference>
<evidence type="ECO:0000259" key="12">
    <source>
        <dbReference type="PROSITE" id="PS50238"/>
    </source>
</evidence>
<dbReference type="Pfam" id="PF00130">
    <property type="entry name" value="C1_1"/>
    <property type="match status" value="1"/>
</dbReference>
<keyword evidence="5 8" id="KW-0175">Coiled coil</keyword>
<dbReference type="Gene3D" id="1.10.555.10">
    <property type="entry name" value="Rho GTPase activation protein"/>
    <property type="match status" value="1"/>
</dbReference>
<feature type="region of interest" description="Disordered" evidence="10">
    <location>
        <begin position="31"/>
        <end position="55"/>
    </location>
</feature>
<feature type="compositionally biased region" description="Polar residues" evidence="10">
    <location>
        <begin position="456"/>
        <end position="477"/>
    </location>
</feature>
<dbReference type="GO" id="GO:0007165">
    <property type="term" value="P:signal transduction"/>
    <property type="evidence" value="ECO:0007669"/>
    <property type="project" value="InterPro"/>
</dbReference>
<dbReference type="CDD" id="cd04378">
    <property type="entry name" value="RhoGAP_GMIP_PARG1"/>
    <property type="match status" value="1"/>
</dbReference>
<dbReference type="CDD" id="cd20816">
    <property type="entry name" value="C1_GMIP-like"/>
    <property type="match status" value="1"/>
</dbReference>
<feature type="region of interest" description="Disordered" evidence="10">
    <location>
        <begin position="456"/>
        <end position="598"/>
    </location>
</feature>
<dbReference type="SUPFAM" id="SSF57889">
    <property type="entry name" value="Cysteine-rich domain"/>
    <property type="match status" value="1"/>
</dbReference>
<feature type="region of interest" description="Disordered" evidence="10">
    <location>
        <begin position="1183"/>
        <end position="1250"/>
    </location>
</feature>
<dbReference type="InterPro" id="IPR008936">
    <property type="entry name" value="Rho_GTPase_activation_prot"/>
</dbReference>
<comment type="caution">
    <text evidence="14">The sequence shown here is derived from an EMBL/GenBank/DDBJ whole genome shotgun (WGS) entry which is preliminary data.</text>
</comment>
<dbReference type="GO" id="GO:0008270">
    <property type="term" value="F:zinc ion binding"/>
    <property type="evidence" value="ECO:0007669"/>
    <property type="project" value="UniProtKB-KW"/>
</dbReference>
<evidence type="ECO:0000256" key="5">
    <source>
        <dbReference type="ARBA" id="ARBA00023054"/>
    </source>
</evidence>
<feature type="compositionally biased region" description="Polar residues" evidence="10">
    <location>
        <begin position="1183"/>
        <end position="1226"/>
    </location>
</feature>
<evidence type="ECO:0000256" key="4">
    <source>
        <dbReference type="ARBA" id="ARBA00022833"/>
    </source>
</evidence>
<dbReference type="PROSITE" id="PS50238">
    <property type="entry name" value="RHOGAP"/>
    <property type="match status" value="1"/>
</dbReference>
<accession>A0A662YWY6</accession>
<evidence type="ECO:0000256" key="7">
    <source>
        <dbReference type="ARBA" id="ARBA00042921"/>
    </source>
</evidence>
<gene>
    <name evidence="14" type="ORF">EOD39_7721</name>
</gene>